<organism evidence="2">
    <name type="scientific">Gordonia amarae</name>
    <dbReference type="NCBI Taxonomy" id="36821"/>
    <lineage>
        <taxon>Bacteria</taxon>
        <taxon>Bacillati</taxon>
        <taxon>Actinomycetota</taxon>
        <taxon>Actinomycetes</taxon>
        <taxon>Mycobacteriales</taxon>
        <taxon>Gordoniaceae</taxon>
        <taxon>Gordonia</taxon>
    </lineage>
</organism>
<dbReference type="AlphaFoldDB" id="A0A857KUN6"/>
<sequence length="154" mass="16611">MALALAAGLTGLVAGEASAYPNRGWPEGPGHSWNQPSNRVDITVVSKQGFNRWGNGHNGWNQNRWGNGRQAPRVYLVVSSTGSYAGSATLIGNYRQGSSTVYRYTARNLPWNTTLTAKAEGRGVYSAAAVYFSRPGYPGYPGNTVTQSATLYQY</sequence>
<accession>A0A857KUN6</accession>
<proteinExistence type="predicted"/>
<dbReference type="RefSeq" id="WP_040515139.1">
    <property type="nucleotide sequence ID" value="NZ_CP045804.1"/>
</dbReference>
<evidence type="ECO:0000313" key="2">
    <source>
        <dbReference type="EMBL" id="QHN38562.1"/>
    </source>
</evidence>
<protein>
    <submittedName>
        <fullName evidence="2">Uncharacterized protein</fullName>
    </submittedName>
</protein>
<evidence type="ECO:0000256" key="1">
    <source>
        <dbReference type="SAM" id="SignalP"/>
    </source>
</evidence>
<gene>
    <name evidence="2" type="ORF">GII30_04655</name>
</gene>
<dbReference type="EMBL" id="CP045810">
    <property type="protein sequence ID" value="QHN38562.1"/>
    <property type="molecule type" value="Genomic_DNA"/>
</dbReference>
<feature type="chain" id="PRO_5039276771" evidence="1">
    <location>
        <begin position="20"/>
        <end position="154"/>
    </location>
</feature>
<feature type="signal peptide" evidence="1">
    <location>
        <begin position="1"/>
        <end position="19"/>
    </location>
</feature>
<reference evidence="2" key="1">
    <citation type="journal article" date="2021" name="Nat. Microbiol.">
        <title>Cocultivation of an ultrasmall environmental parasitic bacterium with lytic ability against bacteria associated with wastewater foams.</title>
        <authorList>
            <person name="Batinovic S."/>
            <person name="Rose J.J.A."/>
            <person name="Ratcliffe J."/>
            <person name="Seviour R.J."/>
            <person name="Petrovski S."/>
        </authorList>
    </citation>
    <scope>NUCLEOTIDE SEQUENCE</scope>
    <source>
        <strain evidence="2">CON44</strain>
    </source>
</reference>
<keyword evidence="1" id="KW-0732">Signal</keyword>
<name>A0A857KUN6_9ACTN</name>